<evidence type="ECO:0000259" key="1">
    <source>
        <dbReference type="Pfam" id="PF13302"/>
    </source>
</evidence>
<dbReference type="EMBL" id="JAUSUV010000005">
    <property type="protein sequence ID" value="MDQ0417095.1"/>
    <property type="molecule type" value="Genomic_DNA"/>
</dbReference>
<dbReference type="PANTHER" id="PTHR43610">
    <property type="entry name" value="BLL6696 PROTEIN"/>
    <property type="match status" value="1"/>
</dbReference>
<accession>A0AAJ1TDV7</accession>
<comment type="caution">
    <text evidence="2">The sequence shown here is derived from an EMBL/GenBank/DDBJ whole genome shotgun (WGS) entry which is preliminary data.</text>
</comment>
<evidence type="ECO:0000313" key="2">
    <source>
        <dbReference type="EMBL" id="MDQ0417095.1"/>
    </source>
</evidence>
<name>A0AAJ1TDV7_9BACL</name>
<dbReference type="Gene3D" id="3.40.630.30">
    <property type="match status" value="1"/>
</dbReference>
<keyword evidence="3" id="KW-1185">Reference proteome</keyword>
<feature type="domain" description="N-acetyltransferase" evidence="1">
    <location>
        <begin position="11"/>
        <end position="149"/>
    </location>
</feature>
<proteinExistence type="predicted"/>
<dbReference type="GO" id="GO:0016747">
    <property type="term" value="F:acyltransferase activity, transferring groups other than amino-acyl groups"/>
    <property type="evidence" value="ECO:0007669"/>
    <property type="project" value="InterPro"/>
</dbReference>
<dbReference type="InterPro" id="IPR000182">
    <property type="entry name" value="GNAT_dom"/>
</dbReference>
<dbReference type="RefSeq" id="WP_370872890.1">
    <property type="nucleotide sequence ID" value="NZ_JAUSUV010000005.1"/>
</dbReference>
<evidence type="ECO:0000313" key="3">
    <source>
        <dbReference type="Proteomes" id="UP001238450"/>
    </source>
</evidence>
<dbReference type="InterPro" id="IPR016181">
    <property type="entry name" value="Acyl_CoA_acyltransferase"/>
</dbReference>
<protein>
    <submittedName>
        <fullName evidence="2">RimJ/RimL family protein N-acetyltransferase</fullName>
    </submittedName>
</protein>
<dbReference type="Pfam" id="PF13302">
    <property type="entry name" value="Acetyltransf_3"/>
    <property type="match status" value="1"/>
</dbReference>
<dbReference type="Proteomes" id="UP001238450">
    <property type="component" value="Unassembled WGS sequence"/>
</dbReference>
<organism evidence="2 3">
    <name type="scientific">Croceifilum oryzae</name>
    <dbReference type="NCBI Taxonomy" id="1553429"/>
    <lineage>
        <taxon>Bacteria</taxon>
        <taxon>Bacillati</taxon>
        <taxon>Bacillota</taxon>
        <taxon>Bacilli</taxon>
        <taxon>Bacillales</taxon>
        <taxon>Thermoactinomycetaceae</taxon>
        <taxon>Croceifilum</taxon>
    </lineage>
</organism>
<gene>
    <name evidence="2" type="ORF">J2Z48_001267</name>
</gene>
<sequence length="193" mass="22344">MNIQLDGNTVSLQPMKEQHSNDLYQIVKSNPAIWTHMTSTMESEEDMLKQVTHALNAQQCGQEIPFVVWHKELNRIVGSTRLYNIKAEARTCELGFTYYATEVQRTAVNTECKLLLLQYVFETLNMIRVQITTDLLNVKSQKAIERIGGTREGVLRNDRQLPNGRIRDAAIYSILDREWDTVKEKLHTMLRAY</sequence>
<reference evidence="2 3" key="1">
    <citation type="submission" date="2023-07" db="EMBL/GenBank/DDBJ databases">
        <title>Genomic Encyclopedia of Type Strains, Phase IV (KMG-IV): sequencing the most valuable type-strain genomes for metagenomic binning, comparative biology and taxonomic classification.</title>
        <authorList>
            <person name="Goeker M."/>
        </authorList>
    </citation>
    <scope>NUCLEOTIDE SEQUENCE [LARGE SCALE GENOMIC DNA]</scope>
    <source>
        <strain evidence="2 3">DSM 46876</strain>
    </source>
</reference>
<dbReference type="AlphaFoldDB" id="A0AAJ1TDV7"/>
<dbReference type="PANTHER" id="PTHR43610:SF1">
    <property type="entry name" value="N-ACETYLTRANSFERASE DOMAIN-CONTAINING PROTEIN"/>
    <property type="match status" value="1"/>
</dbReference>
<dbReference type="SUPFAM" id="SSF55729">
    <property type="entry name" value="Acyl-CoA N-acyltransferases (Nat)"/>
    <property type="match status" value="1"/>
</dbReference>